<dbReference type="SUPFAM" id="SSF51735">
    <property type="entry name" value="NAD(P)-binding Rossmann-fold domains"/>
    <property type="match status" value="1"/>
</dbReference>
<evidence type="ECO:0000313" key="3">
    <source>
        <dbReference type="Proteomes" id="UP000228934"/>
    </source>
</evidence>
<dbReference type="GO" id="GO:0005737">
    <property type="term" value="C:cytoplasm"/>
    <property type="evidence" value="ECO:0007669"/>
    <property type="project" value="TreeGrafter"/>
</dbReference>
<evidence type="ECO:0000256" key="1">
    <source>
        <dbReference type="RuleBase" id="RU000363"/>
    </source>
</evidence>
<dbReference type="Gene3D" id="3.40.50.720">
    <property type="entry name" value="NAD(P)-binding Rossmann-like Domain"/>
    <property type="match status" value="1"/>
</dbReference>
<dbReference type="PANTHER" id="PTHR43544:SF33">
    <property type="entry name" value="C-FACTOR"/>
    <property type="match status" value="1"/>
</dbReference>
<dbReference type="InterPro" id="IPR051468">
    <property type="entry name" value="Fungal_SecMetab_SDRs"/>
</dbReference>
<reference evidence="3" key="1">
    <citation type="journal article" date="2017" name="Nat. Commun.">
        <title>The North American bullfrog draft genome provides insight into hormonal regulation of long noncoding RNA.</title>
        <authorList>
            <person name="Hammond S.A."/>
            <person name="Warren R.L."/>
            <person name="Vandervalk B.P."/>
            <person name="Kucuk E."/>
            <person name="Khan H."/>
            <person name="Gibb E.A."/>
            <person name="Pandoh P."/>
            <person name="Kirk H."/>
            <person name="Zhao Y."/>
            <person name="Jones M."/>
            <person name="Mungall A.J."/>
            <person name="Coope R."/>
            <person name="Pleasance S."/>
            <person name="Moore R.A."/>
            <person name="Holt R.A."/>
            <person name="Round J.M."/>
            <person name="Ohora S."/>
            <person name="Walle B.V."/>
            <person name="Veldhoen N."/>
            <person name="Helbing C.C."/>
            <person name="Birol I."/>
        </authorList>
    </citation>
    <scope>NUCLEOTIDE SEQUENCE [LARGE SCALE GENOMIC DNA]</scope>
</reference>
<accession>A0A2G9SK05</accession>
<comment type="similarity">
    <text evidence="1">Belongs to the short-chain dehydrogenases/reductases (SDR) family.</text>
</comment>
<dbReference type="PRINTS" id="PR00081">
    <property type="entry name" value="GDHRDH"/>
</dbReference>
<keyword evidence="3" id="KW-1185">Reference proteome</keyword>
<dbReference type="InterPro" id="IPR002347">
    <property type="entry name" value="SDR_fam"/>
</dbReference>
<dbReference type="AlphaFoldDB" id="A0A2G9SK05"/>
<proteinExistence type="inferred from homology"/>
<dbReference type="InterPro" id="IPR036291">
    <property type="entry name" value="NAD(P)-bd_dom_sf"/>
</dbReference>
<dbReference type="GO" id="GO:0016491">
    <property type="term" value="F:oxidoreductase activity"/>
    <property type="evidence" value="ECO:0007669"/>
    <property type="project" value="TreeGrafter"/>
</dbReference>
<organism evidence="2 3">
    <name type="scientific">Aquarana catesbeiana</name>
    <name type="common">American bullfrog</name>
    <name type="synonym">Rana catesbeiana</name>
    <dbReference type="NCBI Taxonomy" id="8400"/>
    <lineage>
        <taxon>Eukaryota</taxon>
        <taxon>Metazoa</taxon>
        <taxon>Chordata</taxon>
        <taxon>Craniata</taxon>
        <taxon>Vertebrata</taxon>
        <taxon>Euteleostomi</taxon>
        <taxon>Amphibia</taxon>
        <taxon>Batrachia</taxon>
        <taxon>Anura</taxon>
        <taxon>Neobatrachia</taxon>
        <taxon>Ranoidea</taxon>
        <taxon>Ranidae</taxon>
        <taxon>Aquarana</taxon>
    </lineage>
</organism>
<dbReference type="Pfam" id="PF00106">
    <property type="entry name" value="adh_short"/>
    <property type="match status" value="1"/>
</dbReference>
<dbReference type="PRINTS" id="PR00080">
    <property type="entry name" value="SDRFAMILY"/>
</dbReference>
<dbReference type="CDD" id="cd05325">
    <property type="entry name" value="carb_red_sniffer_like_SDR_c"/>
    <property type="match status" value="1"/>
</dbReference>
<dbReference type="PANTHER" id="PTHR43544">
    <property type="entry name" value="SHORT-CHAIN DEHYDROGENASE/REDUCTASE"/>
    <property type="match status" value="1"/>
</dbReference>
<sequence length="256" mass="27849">MANLIIRSVLVNGSSRGIGLELVKAFLFKQGPPVQSIFAACRNPDSAQELKSLSSKHSNLATVRLDVTNPTSIEDACSDITERLNGRGLNLLINNAGIAVFHSLYEATAEDMMEMYKTNTIGPMLVTQAFFPLLKKAAQENPNEVKSCSKAAVINISSGAASIERTPLEFSVQPLFEYRCSKAALNMLTRCQAEVYKTDGIIAVTVAPGWVQTDMGGPKAPLKPHDSVGSMMKVFDTLTEKHNGMFLNRKGQTLPW</sequence>
<dbReference type="OrthoDB" id="7289984at2759"/>
<name>A0A2G9SK05_AQUCT</name>
<dbReference type="EMBL" id="KV924006">
    <property type="protein sequence ID" value="PIO39853.1"/>
    <property type="molecule type" value="Genomic_DNA"/>
</dbReference>
<protein>
    <submittedName>
        <fullName evidence="2">Oxidoreductase C24B10.20</fullName>
    </submittedName>
</protein>
<gene>
    <name evidence="2" type="ORF">AB205_0191470</name>
</gene>
<dbReference type="Proteomes" id="UP000228934">
    <property type="component" value="Unassembled WGS sequence"/>
</dbReference>
<evidence type="ECO:0000313" key="2">
    <source>
        <dbReference type="EMBL" id="PIO39853.1"/>
    </source>
</evidence>